<feature type="compositionally biased region" description="Basic and acidic residues" evidence="1">
    <location>
        <begin position="46"/>
        <end position="56"/>
    </location>
</feature>
<keyword evidence="4" id="KW-1185">Reference proteome</keyword>
<protein>
    <recommendedName>
        <fullName evidence="5">RcnB family protein</fullName>
    </recommendedName>
</protein>
<gene>
    <name evidence="3" type="ORF">QW060_06870</name>
</gene>
<organism evidence="3 4">
    <name type="scientific">Paenimyroides ceti</name>
    <dbReference type="NCBI Taxonomy" id="395087"/>
    <lineage>
        <taxon>Bacteria</taxon>
        <taxon>Pseudomonadati</taxon>
        <taxon>Bacteroidota</taxon>
        <taxon>Flavobacteriia</taxon>
        <taxon>Flavobacteriales</taxon>
        <taxon>Flavobacteriaceae</taxon>
        <taxon>Paenimyroides</taxon>
    </lineage>
</organism>
<evidence type="ECO:0000313" key="4">
    <source>
        <dbReference type="Proteomes" id="UP001242368"/>
    </source>
</evidence>
<evidence type="ECO:0000313" key="3">
    <source>
        <dbReference type="EMBL" id="MDN3706852.1"/>
    </source>
</evidence>
<evidence type="ECO:0000256" key="2">
    <source>
        <dbReference type="SAM" id="SignalP"/>
    </source>
</evidence>
<dbReference type="Proteomes" id="UP001242368">
    <property type="component" value="Unassembled WGS sequence"/>
</dbReference>
<accession>A0ABT8CUJ0</accession>
<dbReference type="RefSeq" id="WP_290362903.1">
    <property type="nucleotide sequence ID" value="NZ_JAUFQU010000001.1"/>
</dbReference>
<feature type="compositionally biased region" description="Basic residues" evidence="1">
    <location>
        <begin position="35"/>
        <end position="45"/>
    </location>
</feature>
<evidence type="ECO:0000256" key="1">
    <source>
        <dbReference type="SAM" id="MobiDB-lite"/>
    </source>
</evidence>
<comment type="caution">
    <text evidence="3">The sequence shown here is derived from an EMBL/GenBank/DDBJ whole genome shotgun (WGS) entry which is preliminary data.</text>
</comment>
<feature type="signal peptide" evidence="2">
    <location>
        <begin position="1"/>
        <end position="24"/>
    </location>
</feature>
<evidence type="ECO:0008006" key="5">
    <source>
        <dbReference type="Google" id="ProtNLM"/>
    </source>
</evidence>
<feature type="chain" id="PRO_5046313182" description="RcnB family protein" evidence="2">
    <location>
        <begin position="25"/>
        <end position="162"/>
    </location>
</feature>
<reference evidence="4" key="1">
    <citation type="journal article" date="2019" name="Int. J. Syst. Evol. Microbiol.">
        <title>The Global Catalogue of Microorganisms (GCM) 10K type strain sequencing project: providing services to taxonomists for standard genome sequencing and annotation.</title>
        <authorList>
            <consortium name="The Broad Institute Genomics Platform"/>
            <consortium name="The Broad Institute Genome Sequencing Center for Infectious Disease"/>
            <person name="Wu L."/>
            <person name="Ma J."/>
        </authorList>
    </citation>
    <scope>NUCLEOTIDE SEQUENCE [LARGE SCALE GENOMIC DNA]</scope>
    <source>
        <strain evidence="4">CECT 7184</strain>
    </source>
</reference>
<dbReference type="EMBL" id="JAUFQU010000001">
    <property type="protein sequence ID" value="MDN3706852.1"/>
    <property type="molecule type" value="Genomic_DNA"/>
</dbReference>
<keyword evidence="2" id="KW-0732">Signal</keyword>
<feature type="region of interest" description="Disordered" evidence="1">
    <location>
        <begin position="27"/>
        <end position="56"/>
    </location>
</feature>
<name>A0ABT8CUJ0_9FLAO</name>
<proteinExistence type="predicted"/>
<sequence length="162" mass="19991">MKKFVFLTLTAVSFLFLIPSEMYAQRHDRGGDKHDKHRKESSRKRKDYDRDHRDYKHWKNDHRSHRGYAKVKHKHHKRPAWAAAHRYEANRHIYFRDYGTFYDPYREVYVYRNRGRWVQTTSVPTFMLNVNLGRAQVTILKDIPVTRHPEDFYGDYNDRYWR</sequence>